<evidence type="ECO:0000313" key="1">
    <source>
        <dbReference type="EMBL" id="KAE8726327.1"/>
    </source>
</evidence>
<comment type="caution">
    <text evidence="1">The sequence shown here is derived from an EMBL/GenBank/DDBJ whole genome shotgun (WGS) entry which is preliminary data.</text>
</comment>
<dbReference type="PANTHER" id="PTHR48004:SF58">
    <property type="entry name" value="OS01G0162200 PROTEIN"/>
    <property type="match status" value="1"/>
</dbReference>
<dbReference type="AlphaFoldDB" id="A0A6A3CCC5"/>
<protein>
    <submittedName>
        <fullName evidence="1">Uncharacterized protein</fullName>
    </submittedName>
</protein>
<dbReference type="InterPro" id="IPR052941">
    <property type="entry name" value="StomDev_PlantInt_Reg"/>
</dbReference>
<dbReference type="Gene3D" id="3.80.10.10">
    <property type="entry name" value="Ribonuclease Inhibitor"/>
    <property type="match status" value="1"/>
</dbReference>
<reference evidence="1" key="1">
    <citation type="submission" date="2019-09" db="EMBL/GenBank/DDBJ databases">
        <title>Draft genome information of white flower Hibiscus syriacus.</title>
        <authorList>
            <person name="Kim Y.-M."/>
        </authorList>
    </citation>
    <scope>NUCLEOTIDE SEQUENCE [LARGE SCALE GENOMIC DNA]</scope>
    <source>
        <strain evidence="1">YM2019G1</strain>
    </source>
</reference>
<dbReference type="SUPFAM" id="SSF52058">
    <property type="entry name" value="L domain-like"/>
    <property type="match status" value="1"/>
</dbReference>
<dbReference type="InterPro" id="IPR001611">
    <property type="entry name" value="Leu-rich_rpt"/>
</dbReference>
<dbReference type="EMBL" id="VEPZ02000374">
    <property type="protein sequence ID" value="KAE8726327.1"/>
    <property type="molecule type" value="Genomic_DNA"/>
</dbReference>
<proteinExistence type="predicted"/>
<keyword evidence="2" id="KW-1185">Reference proteome</keyword>
<accession>A0A6A3CCC5</accession>
<name>A0A6A3CCC5_HIBSY</name>
<dbReference type="Pfam" id="PF00560">
    <property type="entry name" value="LRR_1"/>
    <property type="match status" value="1"/>
</dbReference>
<dbReference type="InterPro" id="IPR032675">
    <property type="entry name" value="LRR_dom_sf"/>
</dbReference>
<gene>
    <name evidence="1" type="ORF">F3Y22_tig00007058pilonHSYRG00005</name>
</gene>
<dbReference type="Proteomes" id="UP000436088">
    <property type="component" value="Unassembled WGS sequence"/>
</dbReference>
<sequence length="294" mass="33270">MANLSILSKSYYVVFGQSLSFVGSFPCLHDQREALLEFKDILVCSSMRDTADSSHRFVSWWLRDMEFQFKTFVFPTPAKTPAVLALIFRIKILMSLDISYNSIQGEISGIGVGYLSELVHLDINGNMIDRELPNDDVGLTSLNRHWELGESNNIRLEQELFEWRNPIVDTDAEEAVDISSGERYAVCGEFPDFFSQLSSLQVLDLRNNSIDGSTFVDMLVIVPCKHSQIIQVIAMASELSHCKSNQVMLGCCPANWIASPQKQENIENNTYELDPFLASMEDTNFSAEIRSWQP</sequence>
<evidence type="ECO:0000313" key="2">
    <source>
        <dbReference type="Proteomes" id="UP000436088"/>
    </source>
</evidence>
<organism evidence="1 2">
    <name type="scientific">Hibiscus syriacus</name>
    <name type="common">Rose of Sharon</name>
    <dbReference type="NCBI Taxonomy" id="106335"/>
    <lineage>
        <taxon>Eukaryota</taxon>
        <taxon>Viridiplantae</taxon>
        <taxon>Streptophyta</taxon>
        <taxon>Embryophyta</taxon>
        <taxon>Tracheophyta</taxon>
        <taxon>Spermatophyta</taxon>
        <taxon>Magnoliopsida</taxon>
        <taxon>eudicotyledons</taxon>
        <taxon>Gunneridae</taxon>
        <taxon>Pentapetalae</taxon>
        <taxon>rosids</taxon>
        <taxon>malvids</taxon>
        <taxon>Malvales</taxon>
        <taxon>Malvaceae</taxon>
        <taxon>Malvoideae</taxon>
        <taxon>Hibiscus</taxon>
    </lineage>
</organism>
<dbReference type="PANTHER" id="PTHR48004">
    <property type="entry name" value="OS01G0149700 PROTEIN"/>
    <property type="match status" value="1"/>
</dbReference>